<keyword evidence="2" id="KW-1185">Reference proteome</keyword>
<reference evidence="1 2" key="1">
    <citation type="journal article" date="2021" name="J. Hered.">
        <title>A chromosome-level genome assembly of the parasitoid wasp, Cotesia glomerata (Hymenoptera: Braconidae).</title>
        <authorList>
            <person name="Pinto B.J."/>
            <person name="Weis J.J."/>
            <person name="Gamble T."/>
            <person name="Ode P.J."/>
            <person name="Paul R."/>
            <person name="Zaspel J.M."/>
        </authorList>
    </citation>
    <scope>NUCLEOTIDE SEQUENCE [LARGE SCALE GENOMIC DNA]</scope>
    <source>
        <strain evidence="1">CgM1</strain>
    </source>
</reference>
<dbReference type="EMBL" id="JAHXZJ010002237">
    <property type="protein sequence ID" value="KAH0546740.1"/>
    <property type="molecule type" value="Genomic_DNA"/>
</dbReference>
<evidence type="ECO:0000313" key="2">
    <source>
        <dbReference type="Proteomes" id="UP000826195"/>
    </source>
</evidence>
<name>A0AAV7I7N0_COTGL</name>
<sequence>MSGPHSSTLAPLFSLPPPLGPGVFPSPPVVQGNSLGLMEGGREFPGVLRWVLRGLSYCINGVEKVHVSKWEFSAESEDDMSYFEHRIEIPRVCVTENFTEEKYGWEIKYHPPSLRSLACVAILSNTDKLSTSIDLGYLGSIMAFSSTTKVLAMSRKFDPSFVTVRTLYEILLWQIPCYLKNYDYFPFYPATLYYCGSAISAMQ</sequence>
<dbReference type="Proteomes" id="UP000826195">
    <property type="component" value="Unassembled WGS sequence"/>
</dbReference>
<organism evidence="1 2">
    <name type="scientific">Cotesia glomerata</name>
    <name type="common">Lepidopteran parasitic wasp</name>
    <name type="synonym">Apanteles glomeratus</name>
    <dbReference type="NCBI Taxonomy" id="32391"/>
    <lineage>
        <taxon>Eukaryota</taxon>
        <taxon>Metazoa</taxon>
        <taxon>Ecdysozoa</taxon>
        <taxon>Arthropoda</taxon>
        <taxon>Hexapoda</taxon>
        <taxon>Insecta</taxon>
        <taxon>Pterygota</taxon>
        <taxon>Neoptera</taxon>
        <taxon>Endopterygota</taxon>
        <taxon>Hymenoptera</taxon>
        <taxon>Apocrita</taxon>
        <taxon>Ichneumonoidea</taxon>
        <taxon>Braconidae</taxon>
        <taxon>Microgastrinae</taxon>
        <taxon>Cotesia</taxon>
    </lineage>
</organism>
<protein>
    <submittedName>
        <fullName evidence="1">Uncharacterized protein</fullName>
    </submittedName>
</protein>
<dbReference type="AlphaFoldDB" id="A0AAV7I7N0"/>
<gene>
    <name evidence="1" type="ORF">KQX54_014554</name>
</gene>
<proteinExistence type="predicted"/>
<evidence type="ECO:0000313" key="1">
    <source>
        <dbReference type="EMBL" id="KAH0546740.1"/>
    </source>
</evidence>
<comment type="caution">
    <text evidence="1">The sequence shown here is derived from an EMBL/GenBank/DDBJ whole genome shotgun (WGS) entry which is preliminary data.</text>
</comment>
<accession>A0AAV7I7N0</accession>